<protein>
    <submittedName>
        <fullName evidence="1">Uncharacterized protein</fullName>
    </submittedName>
</protein>
<keyword evidence="2" id="KW-1185">Reference proteome</keyword>
<organism evidence="1 2">
    <name type="scientific">Amniculicola lignicola CBS 123094</name>
    <dbReference type="NCBI Taxonomy" id="1392246"/>
    <lineage>
        <taxon>Eukaryota</taxon>
        <taxon>Fungi</taxon>
        <taxon>Dikarya</taxon>
        <taxon>Ascomycota</taxon>
        <taxon>Pezizomycotina</taxon>
        <taxon>Dothideomycetes</taxon>
        <taxon>Pleosporomycetidae</taxon>
        <taxon>Pleosporales</taxon>
        <taxon>Amniculicolaceae</taxon>
        <taxon>Amniculicola</taxon>
    </lineage>
</organism>
<proteinExistence type="predicted"/>
<dbReference type="AlphaFoldDB" id="A0A6A5WQA5"/>
<evidence type="ECO:0000313" key="2">
    <source>
        <dbReference type="Proteomes" id="UP000799779"/>
    </source>
</evidence>
<name>A0A6A5WQA5_9PLEO</name>
<evidence type="ECO:0000313" key="1">
    <source>
        <dbReference type="EMBL" id="KAF2003248.1"/>
    </source>
</evidence>
<dbReference type="Proteomes" id="UP000799779">
    <property type="component" value="Unassembled WGS sequence"/>
</dbReference>
<sequence length="112" mass="12669">MRVSNPYLRFGSIDEIISRNMPLSQDDAAHILRVKTLLISQIKCMYRPAMRHGHQEDKVDIIFKKASNTSSWVAQAVICPHTQFENLKVIPEAESPNGPRGAIDLLWDQVLG</sequence>
<dbReference type="EMBL" id="ML977573">
    <property type="protein sequence ID" value="KAF2003248.1"/>
    <property type="molecule type" value="Genomic_DNA"/>
</dbReference>
<reference evidence="1" key="1">
    <citation type="journal article" date="2020" name="Stud. Mycol.">
        <title>101 Dothideomycetes genomes: a test case for predicting lifestyles and emergence of pathogens.</title>
        <authorList>
            <person name="Haridas S."/>
            <person name="Albert R."/>
            <person name="Binder M."/>
            <person name="Bloem J."/>
            <person name="Labutti K."/>
            <person name="Salamov A."/>
            <person name="Andreopoulos B."/>
            <person name="Baker S."/>
            <person name="Barry K."/>
            <person name="Bills G."/>
            <person name="Bluhm B."/>
            <person name="Cannon C."/>
            <person name="Castanera R."/>
            <person name="Culley D."/>
            <person name="Daum C."/>
            <person name="Ezra D."/>
            <person name="Gonzalez J."/>
            <person name="Henrissat B."/>
            <person name="Kuo A."/>
            <person name="Liang C."/>
            <person name="Lipzen A."/>
            <person name="Lutzoni F."/>
            <person name="Magnuson J."/>
            <person name="Mondo S."/>
            <person name="Nolan M."/>
            <person name="Ohm R."/>
            <person name="Pangilinan J."/>
            <person name="Park H.-J."/>
            <person name="Ramirez L."/>
            <person name="Alfaro M."/>
            <person name="Sun H."/>
            <person name="Tritt A."/>
            <person name="Yoshinaga Y."/>
            <person name="Zwiers L.-H."/>
            <person name="Turgeon B."/>
            <person name="Goodwin S."/>
            <person name="Spatafora J."/>
            <person name="Crous P."/>
            <person name="Grigoriev I."/>
        </authorList>
    </citation>
    <scope>NUCLEOTIDE SEQUENCE</scope>
    <source>
        <strain evidence="1">CBS 123094</strain>
    </source>
</reference>
<gene>
    <name evidence="1" type="ORF">P154DRAFT_532366</name>
</gene>
<accession>A0A6A5WQA5</accession>